<evidence type="ECO:0000256" key="1">
    <source>
        <dbReference type="SAM" id="MobiDB-lite"/>
    </source>
</evidence>
<reference evidence="3 4" key="1">
    <citation type="submission" date="2023-09" db="EMBL/GenBank/DDBJ databases">
        <title>Complete-Gapless Cercospora beticola genome.</title>
        <authorList>
            <person name="Wyatt N.A."/>
            <person name="Spanner R.E."/>
            <person name="Bolton M.D."/>
        </authorList>
    </citation>
    <scope>NUCLEOTIDE SEQUENCE [LARGE SCALE GENOMIC DNA]</scope>
    <source>
        <strain evidence="3">Cb09-40</strain>
    </source>
</reference>
<evidence type="ECO:0000313" key="4">
    <source>
        <dbReference type="Proteomes" id="UP001302367"/>
    </source>
</evidence>
<protein>
    <submittedName>
        <fullName evidence="3">Uncharacterized protein</fullName>
    </submittedName>
</protein>
<feature type="signal peptide" evidence="2">
    <location>
        <begin position="1"/>
        <end position="20"/>
    </location>
</feature>
<proteinExistence type="predicted"/>
<dbReference type="Proteomes" id="UP001302367">
    <property type="component" value="Chromosome 1"/>
</dbReference>
<dbReference type="EMBL" id="CP134184">
    <property type="protein sequence ID" value="WPA96452.1"/>
    <property type="molecule type" value="Genomic_DNA"/>
</dbReference>
<accession>A0ABZ0NA88</accession>
<keyword evidence="2" id="KW-0732">Signal</keyword>
<name>A0ABZ0NA88_CERBT</name>
<evidence type="ECO:0000313" key="3">
    <source>
        <dbReference type="EMBL" id="WPA96452.1"/>
    </source>
</evidence>
<organism evidence="3 4">
    <name type="scientific">Cercospora beticola</name>
    <name type="common">Sugarbeet leaf spot fungus</name>
    <dbReference type="NCBI Taxonomy" id="122368"/>
    <lineage>
        <taxon>Eukaryota</taxon>
        <taxon>Fungi</taxon>
        <taxon>Dikarya</taxon>
        <taxon>Ascomycota</taxon>
        <taxon>Pezizomycotina</taxon>
        <taxon>Dothideomycetes</taxon>
        <taxon>Dothideomycetidae</taxon>
        <taxon>Mycosphaerellales</taxon>
        <taxon>Mycosphaerellaceae</taxon>
        <taxon>Cercospora</taxon>
    </lineage>
</organism>
<evidence type="ECO:0000256" key="2">
    <source>
        <dbReference type="SAM" id="SignalP"/>
    </source>
</evidence>
<feature type="compositionally biased region" description="Low complexity" evidence="1">
    <location>
        <begin position="136"/>
        <end position="258"/>
    </location>
</feature>
<dbReference type="RefSeq" id="XP_065458143.1">
    <property type="nucleotide sequence ID" value="XM_065602071.1"/>
</dbReference>
<gene>
    <name evidence="3" type="ORF">RHO25_001059</name>
</gene>
<keyword evidence="4" id="KW-1185">Reference proteome</keyword>
<sequence length="369" mass="38345">MVHFTRSLFLFFGTIYAVSGRPEPQPRGYKSDVCQSGQYSKYSPLAHYGPAKDYCSKTFPTVKHRVNYRRAADAEPAYRATTTSCAPAKPTQCSGKPEKCLLSSIKNGPKHVAKTACSCITKTTPAPGYPKTTVQTIKASSTTTKTTSSTSTSQIKDSTTTSASSTSISTTASSSSTITSTSTSASSTSNSVTTSSSSTTSTSTTSTSAATPSSTTTSGSTSTSSSSTSTASASTTSMTTTSASSTTSSATTSTTTTAPAPPSMCTNGNLQQTGFCGCNYEVICSATGGGNPPVYGIYNSLAECLRDLDFIPQFNSVDYNPETRECRYYQRQRPNPVVNPNVPNIIARRITGSCKVPEDGSASSCGTAT</sequence>
<feature type="chain" id="PRO_5047195847" evidence="2">
    <location>
        <begin position="21"/>
        <end position="369"/>
    </location>
</feature>
<feature type="region of interest" description="Disordered" evidence="1">
    <location>
        <begin position="130"/>
        <end position="263"/>
    </location>
</feature>
<dbReference type="GeneID" id="35424839"/>